<keyword evidence="4" id="KW-0560">Oxidoreductase</keyword>
<keyword evidence="5" id="KW-0472">Membrane</keyword>
<keyword evidence="7" id="KW-1185">Reference proteome</keyword>
<dbReference type="GO" id="GO:0016705">
    <property type="term" value="F:oxidoreductase activity, acting on paired donors, with incorporation or reduction of molecular oxygen"/>
    <property type="evidence" value="ECO:0007669"/>
    <property type="project" value="InterPro"/>
</dbReference>
<dbReference type="OrthoDB" id="1470350at2759"/>
<dbReference type="PRINTS" id="PR00463">
    <property type="entry name" value="EP450I"/>
</dbReference>
<comment type="cofactor">
    <cofactor evidence="3">
        <name>heme</name>
        <dbReference type="ChEBI" id="CHEBI:30413"/>
    </cofactor>
</comment>
<dbReference type="EMBL" id="WTPW01001270">
    <property type="protein sequence ID" value="KAF0445562.1"/>
    <property type="molecule type" value="Genomic_DNA"/>
</dbReference>
<dbReference type="InterPro" id="IPR017972">
    <property type="entry name" value="Cyt_P450_CS"/>
</dbReference>
<keyword evidence="4" id="KW-0503">Monooxygenase</keyword>
<dbReference type="GO" id="GO:0005506">
    <property type="term" value="F:iron ion binding"/>
    <property type="evidence" value="ECO:0007669"/>
    <property type="project" value="InterPro"/>
</dbReference>
<comment type="similarity">
    <text evidence="4">Belongs to the cytochrome P450 family.</text>
</comment>
<comment type="caution">
    <text evidence="6">The sequence shown here is derived from an EMBL/GenBank/DDBJ whole genome shotgun (WGS) entry which is preliminary data.</text>
</comment>
<evidence type="ECO:0000256" key="4">
    <source>
        <dbReference type="RuleBase" id="RU000461"/>
    </source>
</evidence>
<keyword evidence="5" id="KW-1133">Transmembrane helix</keyword>
<feature type="binding site" description="axial binding residue" evidence="3">
    <location>
        <position position="479"/>
    </location>
    <ligand>
        <name>heme</name>
        <dbReference type="ChEBI" id="CHEBI:30413"/>
    </ligand>
    <ligandPart>
        <name>Fe</name>
        <dbReference type="ChEBI" id="CHEBI:18248"/>
    </ligandPart>
</feature>
<dbReference type="PRINTS" id="PR00385">
    <property type="entry name" value="P450"/>
</dbReference>
<organism evidence="6 7">
    <name type="scientific">Gigaspora margarita</name>
    <dbReference type="NCBI Taxonomy" id="4874"/>
    <lineage>
        <taxon>Eukaryota</taxon>
        <taxon>Fungi</taxon>
        <taxon>Fungi incertae sedis</taxon>
        <taxon>Mucoromycota</taxon>
        <taxon>Glomeromycotina</taxon>
        <taxon>Glomeromycetes</taxon>
        <taxon>Diversisporales</taxon>
        <taxon>Gigasporaceae</taxon>
        <taxon>Gigaspora</taxon>
    </lineage>
</organism>
<dbReference type="PROSITE" id="PS00086">
    <property type="entry name" value="CYTOCHROME_P450"/>
    <property type="match status" value="1"/>
</dbReference>
<evidence type="ECO:0000313" key="7">
    <source>
        <dbReference type="Proteomes" id="UP000439903"/>
    </source>
</evidence>
<dbReference type="InterPro" id="IPR001128">
    <property type="entry name" value="Cyt_P450"/>
</dbReference>
<dbReference type="AlphaFoldDB" id="A0A8H4A8P6"/>
<name>A0A8H4A8P6_GIGMA</name>
<evidence type="ECO:0000256" key="3">
    <source>
        <dbReference type="PIRSR" id="PIRSR602401-1"/>
    </source>
</evidence>
<keyword evidence="5" id="KW-0812">Transmembrane</keyword>
<keyword evidence="1 3" id="KW-0479">Metal-binding</keyword>
<protein>
    <submittedName>
        <fullName evidence="6">Cytochrome P450</fullName>
    </submittedName>
</protein>
<evidence type="ECO:0000313" key="6">
    <source>
        <dbReference type="EMBL" id="KAF0445562.1"/>
    </source>
</evidence>
<keyword evidence="2 3" id="KW-0408">Iron</keyword>
<dbReference type="Gene3D" id="1.10.630.10">
    <property type="entry name" value="Cytochrome P450"/>
    <property type="match status" value="1"/>
</dbReference>
<dbReference type="SUPFAM" id="SSF48264">
    <property type="entry name" value="Cytochrome P450"/>
    <property type="match status" value="1"/>
</dbReference>
<dbReference type="PANTHER" id="PTHR24301">
    <property type="entry name" value="THROMBOXANE-A SYNTHASE"/>
    <property type="match status" value="1"/>
</dbReference>
<reference evidence="6 7" key="1">
    <citation type="journal article" date="2019" name="Environ. Microbiol.">
        <title>At the nexus of three kingdoms: the genome of the mycorrhizal fungus Gigaspora margarita provides insights into plant, endobacterial and fungal interactions.</title>
        <authorList>
            <person name="Venice F."/>
            <person name="Ghignone S."/>
            <person name="Salvioli di Fossalunga A."/>
            <person name="Amselem J."/>
            <person name="Novero M."/>
            <person name="Xianan X."/>
            <person name="Sedzielewska Toro K."/>
            <person name="Morin E."/>
            <person name="Lipzen A."/>
            <person name="Grigoriev I.V."/>
            <person name="Henrissat B."/>
            <person name="Martin F.M."/>
            <person name="Bonfante P."/>
        </authorList>
    </citation>
    <scope>NUCLEOTIDE SEQUENCE [LARGE SCALE GENOMIC DNA]</scope>
    <source>
        <strain evidence="6 7">BEG34</strain>
    </source>
</reference>
<dbReference type="InterPro" id="IPR002401">
    <property type="entry name" value="Cyt_P450_E_grp-I"/>
</dbReference>
<dbReference type="GO" id="GO:0020037">
    <property type="term" value="F:heme binding"/>
    <property type="evidence" value="ECO:0007669"/>
    <property type="project" value="InterPro"/>
</dbReference>
<feature type="transmembrane region" description="Helical" evidence="5">
    <location>
        <begin position="19"/>
        <end position="36"/>
    </location>
</feature>
<dbReference type="PANTHER" id="PTHR24301:SF2">
    <property type="entry name" value="THROMBOXANE-A SYNTHASE"/>
    <property type="match status" value="1"/>
</dbReference>
<dbReference type="InterPro" id="IPR036396">
    <property type="entry name" value="Cyt_P450_sf"/>
</dbReference>
<accession>A0A8H4A8P6</accession>
<sequence length="535" mass="63313">MGSHIQLISSLTSLPFKEWLTILFVVILLYIAKYYYSYFTRRNPLPGPFPFPLIGNLHLLHGEFDNVFFKLQAKYGDMFEIFIGSERKIWLGNAKLIKKIHDPSPKSNFPIRAKGSWINEMRVTDKGIGLNTNLDLWRNNRMMVTKSIMVPSFLRQFVQEVEKFFNELDEYWLVSGNELDFSKWIYKFENDLIIHTFTRKKTCAMTTYYNYISSYNYKTSHLENELRQSEELVNRIHLWQNSIHFFYFIPKLIRSYLPPFNFYQLKYLKNIEWLDKHLTNIVKERRKEIENTPKNETLSSDILTLFICANTERSIRINKEDNHSRPMADNEIMQLMLESITGGVNTAGSTLCFTIYLLCLNPVVKYKVYEEIDRIFCDDKTRPITYDDIIKMTYTEACIKESLRMIPIAPMLYKSSIKEDIIGGLKWEGGQEFFINCNYIHHNETHWSNPKLFIPDRFLDDKKIEENTHMPFGGGVRVCPGRHLGMANVKTLMALIFRKYDIELVKSEEPFKKIFKFDNRCEKLMISLHLRKSTI</sequence>
<keyword evidence="3 4" id="KW-0349">Heme</keyword>
<evidence type="ECO:0000256" key="2">
    <source>
        <dbReference type="ARBA" id="ARBA00023004"/>
    </source>
</evidence>
<evidence type="ECO:0000256" key="5">
    <source>
        <dbReference type="SAM" id="Phobius"/>
    </source>
</evidence>
<dbReference type="Proteomes" id="UP000439903">
    <property type="component" value="Unassembled WGS sequence"/>
</dbReference>
<evidence type="ECO:0000256" key="1">
    <source>
        <dbReference type="ARBA" id="ARBA00022723"/>
    </source>
</evidence>
<proteinExistence type="inferred from homology"/>
<gene>
    <name evidence="6" type="ORF">F8M41_003113</name>
</gene>
<dbReference type="Pfam" id="PF00067">
    <property type="entry name" value="p450"/>
    <property type="match status" value="1"/>
</dbReference>
<dbReference type="GO" id="GO:0004497">
    <property type="term" value="F:monooxygenase activity"/>
    <property type="evidence" value="ECO:0007669"/>
    <property type="project" value="UniProtKB-KW"/>
</dbReference>